<sequence>MVGHAGVVSTEPLIEDPLYAGLSALARQEATRFAERNLRVRRSPVVHAVRMTPWVAGLAMPGPACGQGWSGAGAGELHPAAEPVNCGHCLASAEARAAAVTGGLSSQPTLPFPS</sequence>
<comment type="caution">
    <text evidence="1">The sequence shown here is derived from an EMBL/GenBank/DDBJ whole genome shotgun (WGS) entry which is preliminary data.</text>
</comment>
<protein>
    <submittedName>
        <fullName evidence="1">Uncharacterized protein</fullName>
    </submittedName>
</protein>
<reference evidence="1 2" key="1">
    <citation type="submission" date="2022-06" db="EMBL/GenBank/DDBJ databases">
        <title>Genomic Encyclopedia of Archaeal and Bacterial Type Strains, Phase II (KMG-II): from individual species to whole genera.</title>
        <authorList>
            <person name="Goeker M."/>
        </authorList>
    </citation>
    <scope>NUCLEOTIDE SEQUENCE [LARGE SCALE GENOMIC DNA]</scope>
    <source>
        <strain evidence="1 2">DSM 44255</strain>
    </source>
</reference>
<accession>A0ABT1INQ1</accession>
<evidence type="ECO:0000313" key="2">
    <source>
        <dbReference type="Proteomes" id="UP001205185"/>
    </source>
</evidence>
<keyword evidence="2" id="KW-1185">Reference proteome</keyword>
<name>A0ABT1INQ1_9PSEU</name>
<dbReference type="EMBL" id="JAMTCO010000023">
    <property type="protein sequence ID" value="MCP2274297.1"/>
    <property type="molecule type" value="Genomic_DNA"/>
</dbReference>
<proteinExistence type="predicted"/>
<dbReference type="Proteomes" id="UP001205185">
    <property type="component" value="Unassembled WGS sequence"/>
</dbReference>
<gene>
    <name evidence="1" type="ORF">LV75_006831</name>
</gene>
<evidence type="ECO:0000313" key="1">
    <source>
        <dbReference type="EMBL" id="MCP2274297.1"/>
    </source>
</evidence>
<organism evidence="1 2">
    <name type="scientific">Actinokineospora diospyrosa</name>
    <dbReference type="NCBI Taxonomy" id="103728"/>
    <lineage>
        <taxon>Bacteria</taxon>
        <taxon>Bacillati</taxon>
        <taxon>Actinomycetota</taxon>
        <taxon>Actinomycetes</taxon>
        <taxon>Pseudonocardiales</taxon>
        <taxon>Pseudonocardiaceae</taxon>
        <taxon>Actinokineospora</taxon>
    </lineage>
</organism>